<evidence type="ECO:0000256" key="11">
    <source>
        <dbReference type="ARBA" id="ARBA00022982"/>
    </source>
</evidence>
<feature type="transmembrane region" description="Helical" evidence="18">
    <location>
        <begin position="141"/>
        <end position="162"/>
    </location>
</feature>
<evidence type="ECO:0000256" key="7">
    <source>
        <dbReference type="ARBA" id="ARBA00022660"/>
    </source>
</evidence>
<organism evidence="20">
    <name type="scientific">Athous haemorrhoidalis</name>
    <dbReference type="NCBI Taxonomy" id="195169"/>
    <lineage>
        <taxon>Eukaryota</taxon>
        <taxon>Metazoa</taxon>
        <taxon>Ecdysozoa</taxon>
        <taxon>Arthropoda</taxon>
        <taxon>Hexapoda</taxon>
        <taxon>Insecta</taxon>
        <taxon>Pterygota</taxon>
        <taxon>Neoptera</taxon>
        <taxon>Endopterygota</taxon>
        <taxon>Coleoptera</taxon>
        <taxon>Polyphaga</taxon>
        <taxon>Elateriformia</taxon>
        <taxon>Elateroidea</taxon>
        <taxon>Elateridae</taxon>
        <taxon>Denticollinae</taxon>
        <taxon>Athous</taxon>
    </lineage>
</organism>
<evidence type="ECO:0000256" key="14">
    <source>
        <dbReference type="ARBA" id="ARBA00023075"/>
    </source>
</evidence>
<accession>A0A191ZR14</accession>
<dbReference type="InterPro" id="IPR001750">
    <property type="entry name" value="ND/Mrp_TM"/>
</dbReference>
<dbReference type="EC" id="7.1.1.2" evidence="4 18"/>
<sequence>MMFFTIIVLSTLISISSYSWLGMWLGLEINLLSIIPLMQNQKNILSTESSIKYFIVQAIASTIILASIIVMMISKNIPMNLEISNLTILTMNSALLTKMGMAPFHFWFPEVMEGLNWMNCLLILTWQKITPMVLLMYNMKFIMFLTMIIVLSMIISGIMGVNQVSLRKILTYSSINHMGWMISTMIIFQTIWMSYFMIYTIISINLVLILKTFNVFFLNQLYQSLNNNIMPKLFFIMNFLSLSGIPPFLGFMPKWLTIQALLFKNMVFLPTVMIIFTIIMIFMYIRITISTLLMNVNEMNWKETLNLMKFKSMTMSLMNFLTISSLIMVTILFNML</sequence>
<feature type="transmembrane region" description="Helical" evidence="18">
    <location>
        <begin position="169"/>
        <end position="192"/>
    </location>
</feature>
<comment type="function">
    <text evidence="1">Core subunit of the mitochondrial membrane respiratory chain NADH dehydrogenase (Complex I) that is believed to belong to the minimal assembly required for catalysis. Complex I functions in the transfer of electrons from NADH to the respiratory chain. The immediate electron acceptor for the enzyme is believed to be ubiquinone.</text>
</comment>
<evidence type="ECO:0000256" key="6">
    <source>
        <dbReference type="ARBA" id="ARBA00022448"/>
    </source>
</evidence>
<dbReference type="InterPro" id="IPR050175">
    <property type="entry name" value="Complex_I_Subunit_2"/>
</dbReference>
<comment type="function">
    <text evidence="18">Core subunit of the mitochondrial membrane respiratory chain NADH dehydrogenase (Complex I) which catalyzes electron transfer from NADH through the respiratory chain, using ubiquinone as an electron acceptor. Essential for the catalytic activity and assembly of complex I.</text>
</comment>
<protein>
    <recommendedName>
        <fullName evidence="5 18">NADH-ubiquinone oxidoreductase chain 2</fullName>
        <ecNumber evidence="4 18">7.1.1.2</ecNumber>
    </recommendedName>
</protein>
<feature type="transmembrane region" description="Helical" evidence="18">
    <location>
        <begin position="53"/>
        <end position="74"/>
    </location>
</feature>
<reference evidence="20" key="1">
    <citation type="journal article" date="2016" name="Mol. Ecol. Resour.">
        <title>Lessons from genome skimming of arthropod-preserving ethanol.</title>
        <authorList>
            <person name="Linard B."/>
            <person name="Arribas P."/>
            <person name="Andujar C."/>
            <person name="Crampton-Platt A."/>
            <person name="Vogler A.P."/>
        </authorList>
    </citation>
    <scope>NUCLEOTIDE SEQUENCE</scope>
</reference>
<evidence type="ECO:0000256" key="2">
    <source>
        <dbReference type="ARBA" id="ARBA00004448"/>
    </source>
</evidence>
<keyword evidence="6" id="KW-0813">Transport</keyword>
<keyword evidence="15 18" id="KW-0496">Mitochondrion</keyword>
<dbReference type="Pfam" id="PF00361">
    <property type="entry name" value="Proton_antipo_M"/>
    <property type="match status" value="1"/>
</dbReference>
<dbReference type="PANTHER" id="PTHR46552:SF1">
    <property type="entry name" value="NADH-UBIQUINONE OXIDOREDUCTASE CHAIN 2"/>
    <property type="match status" value="1"/>
</dbReference>
<dbReference type="GO" id="GO:0008137">
    <property type="term" value="F:NADH dehydrogenase (ubiquinone) activity"/>
    <property type="evidence" value="ECO:0007669"/>
    <property type="project" value="UniProtKB-EC"/>
</dbReference>
<evidence type="ECO:0000256" key="12">
    <source>
        <dbReference type="ARBA" id="ARBA00022989"/>
    </source>
</evidence>
<gene>
    <name evidence="20" type="primary">nad2</name>
</gene>
<dbReference type="EMBL" id="KT876881">
    <property type="protein sequence ID" value="ANJ70316.1"/>
    <property type="molecule type" value="Genomic_DNA"/>
</dbReference>
<feature type="transmembrane region" description="Helical" evidence="18">
    <location>
        <begin position="233"/>
        <end position="252"/>
    </location>
</feature>
<dbReference type="GO" id="GO:0006120">
    <property type="term" value="P:mitochondrial electron transport, NADH to ubiquinone"/>
    <property type="evidence" value="ECO:0007669"/>
    <property type="project" value="InterPro"/>
</dbReference>
<name>A0A191ZR14_9COLE</name>
<evidence type="ECO:0000256" key="4">
    <source>
        <dbReference type="ARBA" id="ARBA00012944"/>
    </source>
</evidence>
<evidence type="ECO:0000256" key="18">
    <source>
        <dbReference type="RuleBase" id="RU003403"/>
    </source>
</evidence>
<feature type="domain" description="NADH:quinone oxidoreductase/Mrp antiporter transmembrane" evidence="19">
    <location>
        <begin position="17"/>
        <end position="275"/>
    </location>
</feature>
<geneLocation type="mitochondrion" evidence="20"/>
<evidence type="ECO:0000256" key="13">
    <source>
        <dbReference type="ARBA" id="ARBA00023027"/>
    </source>
</evidence>
<evidence type="ECO:0000259" key="19">
    <source>
        <dbReference type="Pfam" id="PF00361"/>
    </source>
</evidence>
<dbReference type="AlphaFoldDB" id="A0A191ZR14"/>
<keyword evidence="13 18" id="KW-0520">NAD</keyword>
<keyword evidence="11 18" id="KW-0249">Electron transport</keyword>
<keyword evidence="7 18" id="KW-0679">Respiratory chain</keyword>
<keyword evidence="9 18" id="KW-0999">Mitochondrion inner membrane</keyword>
<evidence type="ECO:0000256" key="8">
    <source>
        <dbReference type="ARBA" id="ARBA00022692"/>
    </source>
</evidence>
<comment type="catalytic activity">
    <reaction evidence="17 18">
        <text>a ubiquinone + NADH + 5 H(+)(in) = a ubiquinol + NAD(+) + 4 H(+)(out)</text>
        <dbReference type="Rhea" id="RHEA:29091"/>
        <dbReference type="Rhea" id="RHEA-COMP:9565"/>
        <dbReference type="Rhea" id="RHEA-COMP:9566"/>
        <dbReference type="ChEBI" id="CHEBI:15378"/>
        <dbReference type="ChEBI" id="CHEBI:16389"/>
        <dbReference type="ChEBI" id="CHEBI:17976"/>
        <dbReference type="ChEBI" id="CHEBI:57540"/>
        <dbReference type="ChEBI" id="CHEBI:57945"/>
        <dbReference type="EC" id="7.1.1.2"/>
    </reaction>
</comment>
<dbReference type="PANTHER" id="PTHR46552">
    <property type="entry name" value="NADH-UBIQUINONE OXIDOREDUCTASE CHAIN 2"/>
    <property type="match status" value="1"/>
</dbReference>
<evidence type="ECO:0000256" key="17">
    <source>
        <dbReference type="ARBA" id="ARBA00049551"/>
    </source>
</evidence>
<keyword evidence="8 18" id="KW-0812">Transmembrane</keyword>
<evidence type="ECO:0000256" key="3">
    <source>
        <dbReference type="ARBA" id="ARBA00007012"/>
    </source>
</evidence>
<evidence type="ECO:0000256" key="1">
    <source>
        <dbReference type="ARBA" id="ARBA00003257"/>
    </source>
</evidence>
<keyword evidence="10 18" id="KW-1278">Translocase</keyword>
<evidence type="ECO:0000256" key="16">
    <source>
        <dbReference type="ARBA" id="ARBA00023136"/>
    </source>
</evidence>
<evidence type="ECO:0000256" key="15">
    <source>
        <dbReference type="ARBA" id="ARBA00023128"/>
    </source>
</evidence>
<feature type="transmembrane region" description="Helical" evidence="18">
    <location>
        <begin position="317"/>
        <end position="335"/>
    </location>
</feature>
<feature type="transmembrane region" description="Helical" evidence="18">
    <location>
        <begin position="86"/>
        <end position="108"/>
    </location>
</feature>
<feature type="transmembrane region" description="Helical" evidence="18">
    <location>
        <begin position="272"/>
        <end position="296"/>
    </location>
</feature>
<dbReference type="PRINTS" id="PR01436">
    <property type="entry name" value="NADHDHGNASE2"/>
</dbReference>
<evidence type="ECO:0000256" key="10">
    <source>
        <dbReference type="ARBA" id="ARBA00022967"/>
    </source>
</evidence>
<keyword evidence="16 18" id="KW-0472">Membrane</keyword>
<comment type="subcellular location">
    <subcellularLocation>
        <location evidence="2 18">Mitochondrion inner membrane</location>
        <topology evidence="2 18">Multi-pass membrane protein</topology>
    </subcellularLocation>
</comment>
<dbReference type="GO" id="GO:0005743">
    <property type="term" value="C:mitochondrial inner membrane"/>
    <property type="evidence" value="ECO:0007669"/>
    <property type="project" value="UniProtKB-SubCell"/>
</dbReference>
<evidence type="ECO:0000256" key="5">
    <source>
        <dbReference type="ARBA" id="ARBA00021008"/>
    </source>
</evidence>
<dbReference type="InterPro" id="IPR003917">
    <property type="entry name" value="NADH_UbQ_OxRdtase_chain2"/>
</dbReference>
<evidence type="ECO:0000313" key="20">
    <source>
        <dbReference type="EMBL" id="ANJ70316.1"/>
    </source>
</evidence>
<proteinExistence type="inferred from homology"/>
<evidence type="ECO:0000256" key="9">
    <source>
        <dbReference type="ARBA" id="ARBA00022792"/>
    </source>
</evidence>
<feature type="transmembrane region" description="Helical" evidence="18">
    <location>
        <begin position="198"/>
        <end position="221"/>
    </location>
</feature>
<comment type="similarity">
    <text evidence="3 18">Belongs to the complex I subunit 2 family.</text>
</comment>
<keyword evidence="14 18" id="KW-0830">Ubiquinone</keyword>
<keyword evidence="12 18" id="KW-1133">Transmembrane helix</keyword>